<feature type="transmembrane region" description="Helical" evidence="1">
    <location>
        <begin position="194"/>
        <end position="213"/>
    </location>
</feature>
<keyword evidence="1" id="KW-1133">Transmembrane helix</keyword>
<dbReference type="EMBL" id="PDEQ01000010">
    <property type="protein sequence ID" value="PEN11344.1"/>
    <property type="molecule type" value="Genomic_DNA"/>
</dbReference>
<comment type="caution">
    <text evidence="2">The sequence shown here is derived from an EMBL/GenBank/DDBJ whole genome shotgun (WGS) entry which is preliminary data.</text>
</comment>
<proteinExistence type="predicted"/>
<feature type="transmembrane region" description="Helical" evidence="1">
    <location>
        <begin position="169"/>
        <end position="188"/>
    </location>
</feature>
<evidence type="ECO:0000313" key="3">
    <source>
        <dbReference type="Proteomes" id="UP000220102"/>
    </source>
</evidence>
<feature type="transmembrane region" description="Helical" evidence="1">
    <location>
        <begin position="417"/>
        <end position="435"/>
    </location>
</feature>
<feature type="transmembrane region" description="Helical" evidence="1">
    <location>
        <begin position="356"/>
        <end position="380"/>
    </location>
</feature>
<feature type="transmembrane region" description="Helical" evidence="1">
    <location>
        <begin position="392"/>
        <end position="411"/>
    </location>
</feature>
<keyword evidence="1" id="KW-0812">Transmembrane</keyword>
<keyword evidence="1" id="KW-0472">Membrane</keyword>
<feature type="transmembrane region" description="Helical" evidence="1">
    <location>
        <begin position="322"/>
        <end position="344"/>
    </location>
</feature>
<feature type="transmembrane region" description="Helical" evidence="1">
    <location>
        <begin position="101"/>
        <end position="123"/>
    </location>
</feature>
<organism evidence="2 3">
    <name type="scientific">Longibacter salinarum</name>
    <dbReference type="NCBI Taxonomy" id="1850348"/>
    <lineage>
        <taxon>Bacteria</taxon>
        <taxon>Pseudomonadati</taxon>
        <taxon>Rhodothermota</taxon>
        <taxon>Rhodothermia</taxon>
        <taxon>Rhodothermales</taxon>
        <taxon>Salisaetaceae</taxon>
        <taxon>Longibacter</taxon>
    </lineage>
</organism>
<feature type="transmembrane region" description="Helical" evidence="1">
    <location>
        <begin position="28"/>
        <end position="49"/>
    </location>
</feature>
<gene>
    <name evidence="2" type="ORF">CRI94_16295</name>
</gene>
<feature type="transmembrane region" description="Helical" evidence="1">
    <location>
        <begin position="129"/>
        <end position="148"/>
    </location>
</feature>
<feature type="transmembrane region" description="Helical" evidence="1">
    <location>
        <begin position="61"/>
        <end position="80"/>
    </location>
</feature>
<dbReference type="Proteomes" id="UP000220102">
    <property type="component" value="Unassembled WGS sequence"/>
</dbReference>
<dbReference type="RefSeq" id="WP_098078554.1">
    <property type="nucleotide sequence ID" value="NZ_PDEQ01000010.1"/>
</dbReference>
<feature type="transmembrane region" description="Helical" evidence="1">
    <location>
        <begin position="249"/>
        <end position="268"/>
    </location>
</feature>
<protein>
    <submittedName>
        <fullName evidence="2">Uncharacterized protein</fullName>
    </submittedName>
</protein>
<reference evidence="2 3" key="1">
    <citation type="submission" date="2017-10" db="EMBL/GenBank/DDBJ databases">
        <title>Draft genome of Longibacter Salinarum.</title>
        <authorList>
            <person name="Goh K.M."/>
            <person name="Shamsir M.S."/>
            <person name="Lim S.W."/>
        </authorList>
    </citation>
    <scope>NUCLEOTIDE SEQUENCE [LARGE SCALE GENOMIC DNA]</scope>
    <source>
        <strain evidence="2 3">KCTC 52045</strain>
    </source>
</reference>
<dbReference type="AlphaFoldDB" id="A0A2A8CUB6"/>
<feature type="transmembrane region" description="Helical" evidence="1">
    <location>
        <begin position="280"/>
        <end position="301"/>
    </location>
</feature>
<evidence type="ECO:0000313" key="2">
    <source>
        <dbReference type="EMBL" id="PEN11344.1"/>
    </source>
</evidence>
<keyword evidence="3" id="KW-1185">Reference proteome</keyword>
<sequence>MANPSLTSLGLFIARKQLAAYGNHRLRILTHAFLALTAVGYAVLFALLIDRPHILGASSQTMIALLNVGGAVFVLISGWFPSVKRRQHIIHPVHPIGKWRAASLETGLALLGFGAFCAAAALVTISVVSATYGLPAAIVTVLCWWGAFTADRTLRLLVQRSAKDDRGAAIAFLFSVVGWGLALALLSWKGMSVAVISILTLAVPAETAAALRLEGLLRTATARGGRDTTQSTRIGAHIATVYRTRPVRISLGVAFGTKIMMLILDIVSRTKGTPLLGGEWLTNAWLGTPFIYFTFVFANTYGHVRQLWLTECIHATARPNPLWRYIQIVAPVIIVDIFVSAAYFRATQSLHLETAILYTTTLILLVATGFIASIYLPRFVEKVISFTNPQNSVSMLVTLPVAATVGVNALLVASGHYVLAAGLVTLLMGGTWAVGRVQSRFLAHRMYARLFTED</sequence>
<evidence type="ECO:0000256" key="1">
    <source>
        <dbReference type="SAM" id="Phobius"/>
    </source>
</evidence>
<name>A0A2A8CUB6_9BACT</name>
<accession>A0A2A8CUB6</accession>